<evidence type="ECO:0000313" key="2">
    <source>
        <dbReference type="EnsemblMetazoa" id="GPAI045712-PA"/>
    </source>
</evidence>
<accession>A0A1B0AHA9</accession>
<keyword evidence="3" id="KW-1185">Reference proteome</keyword>
<evidence type="ECO:0000256" key="1">
    <source>
        <dbReference type="SAM" id="MobiDB-lite"/>
    </source>
</evidence>
<sequence>MAPIRCLLEIKAPRLTRTKTVEYAQADVIQKNSLQFAFALRSKQFHIFAKKQSFLSGFLDPINRTNTSKSPESFKQSQTNNNNNKCNEPRESKMLCEEEIQHLLFWLLSRYLGNFLTKGLRTNQLEVNTDERTLRPIARLKEPRELFALPKDKEHGCSQQAPRWPIECQLGLFHRTTPSK</sequence>
<dbReference type="VEuPathDB" id="VectorBase:GPAI045712"/>
<dbReference type="AlphaFoldDB" id="A0A1B0AHA9"/>
<protein>
    <submittedName>
        <fullName evidence="2">Uncharacterized protein</fullName>
    </submittedName>
</protein>
<organism evidence="2 3">
    <name type="scientific">Glossina pallidipes</name>
    <name type="common">Tsetse fly</name>
    <dbReference type="NCBI Taxonomy" id="7398"/>
    <lineage>
        <taxon>Eukaryota</taxon>
        <taxon>Metazoa</taxon>
        <taxon>Ecdysozoa</taxon>
        <taxon>Arthropoda</taxon>
        <taxon>Hexapoda</taxon>
        <taxon>Insecta</taxon>
        <taxon>Pterygota</taxon>
        <taxon>Neoptera</taxon>
        <taxon>Endopterygota</taxon>
        <taxon>Diptera</taxon>
        <taxon>Brachycera</taxon>
        <taxon>Muscomorpha</taxon>
        <taxon>Hippoboscoidea</taxon>
        <taxon>Glossinidae</taxon>
        <taxon>Glossina</taxon>
    </lineage>
</organism>
<dbReference type="Proteomes" id="UP000092445">
    <property type="component" value="Unassembled WGS sequence"/>
</dbReference>
<reference evidence="2" key="2">
    <citation type="submission" date="2020-05" db="UniProtKB">
        <authorList>
            <consortium name="EnsemblMetazoa"/>
        </authorList>
    </citation>
    <scope>IDENTIFICATION</scope>
    <source>
        <strain evidence="2">IAEA</strain>
    </source>
</reference>
<feature type="compositionally biased region" description="Polar residues" evidence="1">
    <location>
        <begin position="66"/>
        <end position="79"/>
    </location>
</feature>
<proteinExistence type="predicted"/>
<dbReference type="STRING" id="7398.A0A1B0AHA9"/>
<evidence type="ECO:0000313" key="3">
    <source>
        <dbReference type="Proteomes" id="UP000092445"/>
    </source>
</evidence>
<dbReference type="EnsemblMetazoa" id="GPAI045712-RA">
    <property type="protein sequence ID" value="GPAI045712-PA"/>
    <property type="gene ID" value="GPAI045712"/>
</dbReference>
<name>A0A1B0AHA9_GLOPL</name>
<reference evidence="3" key="1">
    <citation type="submission" date="2014-03" db="EMBL/GenBank/DDBJ databases">
        <authorList>
            <person name="Aksoy S."/>
            <person name="Warren W."/>
            <person name="Wilson R.K."/>
        </authorList>
    </citation>
    <scope>NUCLEOTIDE SEQUENCE [LARGE SCALE GENOMIC DNA]</scope>
    <source>
        <strain evidence="3">IAEA</strain>
    </source>
</reference>
<feature type="region of interest" description="Disordered" evidence="1">
    <location>
        <begin position="66"/>
        <end position="87"/>
    </location>
</feature>